<keyword evidence="3" id="KW-1185">Reference proteome</keyword>
<dbReference type="InterPro" id="IPR037107">
    <property type="entry name" value="Put_OMP_sf"/>
</dbReference>
<evidence type="ECO:0000313" key="3">
    <source>
        <dbReference type="Proteomes" id="UP001269375"/>
    </source>
</evidence>
<sequence length="322" mass="35690">MRAKTLALLLLAASPSALADGILTLKVDNDIFASGDDGHYTNGLEGQWTFRPAADHWTRSLSESLPVWSRGTLDMASYRFGQQIYTPENTSAHQLIESDRPYAGYLYAGLSLFQDERDDTLRQSDSLYIDIGVVGPAAGGKFIQNNFHHLIDSDRAEGWHNQLSNEPTLAVGWNRAWWHRGSIGSLETEYGPNVGVTLGNLYDFAETGYMVRVGRGLSDVYGIPNVSPSQSGRTFFTPNRGGWYVFAGLTGRYVAHNMLLDGNTFEDSAEVDRRPLVGDALTGVALTYDRWSVAFTAVWRTHEFEAQDDSDKFGSLTISTWL</sequence>
<reference evidence="2 3" key="1">
    <citation type="submission" date="2023-04" db="EMBL/GenBank/DDBJ databases">
        <title>A long-awaited taxogenomic arrangement of the family Halomonadaceae.</title>
        <authorList>
            <person name="De La Haba R."/>
            <person name="Chuvochina M."/>
            <person name="Wittouck S."/>
            <person name="Arahal D.R."/>
            <person name="Sanchez-Porro C."/>
            <person name="Hugenholtz P."/>
            <person name="Ventosa A."/>
        </authorList>
    </citation>
    <scope>NUCLEOTIDE SEQUENCE [LARGE SCALE GENOMIC DNA]</scope>
    <source>
        <strain evidence="2 3">DSM 22428</strain>
    </source>
</reference>
<evidence type="ECO:0000313" key="2">
    <source>
        <dbReference type="EMBL" id="MDR5896932.1"/>
    </source>
</evidence>
<protein>
    <submittedName>
        <fullName evidence="2">Lipid A deacylase LpxR family protein</fullName>
    </submittedName>
</protein>
<proteinExistence type="predicted"/>
<evidence type="ECO:0000256" key="1">
    <source>
        <dbReference type="SAM" id="SignalP"/>
    </source>
</evidence>
<dbReference type="Proteomes" id="UP001269375">
    <property type="component" value="Unassembled WGS sequence"/>
</dbReference>
<comment type="caution">
    <text evidence="2">The sequence shown here is derived from an EMBL/GenBank/DDBJ whole genome shotgun (WGS) entry which is preliminary data.</text>
</comment>
<feature type="chain" id="PRO_5046510376" evidence="1">
    <location>
        <begin position="20"/>
        <end position="322"/>
    </location>
</feature>
<dbReference type="Pfam" id="PF09982">
    <property type="entry name" value="LpxR"/>
    <property type="match status" value="1"/>
</dbReference>
<dbReference type="RefSeq" id="WP_251593745.1">
    <property type="nucleotide sequence ID" value="NZ_JAMLJI010000003.1"/>
</dbReference>
<gene>
    <name evidence="2" type="ORF">QC825_12720</name>
</gene>
<organism evidence="2 3">
    <name type="scientific">Larsenimonas suaedae</name>
    <dbReference type="NCBI Taxonomy" id="1851019"/>
    <lineage>
        <taxon>Bacteria</taxon>
        <taxon>Pseudomonadati</taxon>
        <taxon>Pseudomonadota</taxon>
        <taxon>Gammaproteobacteria</taxon>
        <taxon>Oceanospirillales</taxon>
        <taxon>Halomonadaceae</taxon>
        <taxon>Larsenimonas</taxon>
    </lineage>
</organism>
<feature type="signal peptide" evidence="1">
    <location>
        <begin position="1"/>
        <end position="19"/>
    </location>
</feature>
<name>A0ABU1GY14_9GAMM</name>
<dbReference type="Gene3D" id="2.40.128.140">
    <property type="entry name" value="Outer membrane protein"/>
    <property type="match status" value="1"/>
</dbReference>
<keyword evidence="1" id="KW-0732">Signal</keyword>
<accession>A0ABU1GY14</accession>
<dbReference type="EMBL" id="JARWAO010000007">
    <property type="protein sequence ID" value="MDR5896932.1"/>
    <property type="molecule type" value="Genomic_DNA"/>
</dbReference>
<dbReference type="InterPro" id="IPR018707">
    <property type="entry name" value="LpxR"/>
</dbReference>